<dbReference type="SUPFAM" id="SSF56672">
    <property type="entry name" value="DNA/RNA polymerases"/>
    <property type="match status" value="1"/>
</dbReference>
<sequence>MPFGLVNAPSHFQRVMNIALGEEIGKSCVSAKKDQLLWNDPKQGKCVIGVKRCEYLGFIVSSEGRSIAKSRVDDLTRLREPRSKKDVRCLLGLLNFIRDFIPQCSILCSRFQELLRNDVPFIWTEDHSAAFKDIIRMLKEAP</sequence>
<dbReference type="InterPro" id="IPR043128">
    <property type="entry name" value="Rev_trsase/Diguanyl_cyclase"/>
</dbReference>
<gene>
    <name evidence="1" type="ORF">ADUPG1_004998</name>
</gene>
<dbReference type="InterPro" id="IPR051320">
    <property type="entry name" value="Viral_Replic_Matur_Polypro"/>
</dbReference>
<dbReference type="Gene3D" id="3.30.70.270">
    <property type="match status" value="1"/>
</dbReference>
<protein>
    <submittedName>
        <fullName evidence="1">Uncharacterized protein LOC118032011</fullName>
    </submittedName>
</protein>
<organism evidence="1 2">
    <name type="scientific">Aduncisulcus paluster</name>
    <dbReference type="NCBI Taxonomy" id="2918883"/>
    <lineage>
        <taxon>Eukaryota</taxon>
        <taxon>Metamonada</taxon>
        <taxon>Carpediemonas-like organisms</taxon>
        <taxon>Aduncisulcus</taxon>
    </lineage>
</organism>
<keyword evidence="2" id="KW-1185">Reference proteome</keyword>
<dbReference type="PANTHER" id="PTHR33064">
    <property type="entry name" value="POL PROTEIN"/>
    <property type="match status" value="1"/>
</dbReference>
<feature type="non-terminal residue" evidence="1">
    <location>
        <position position="142"/>
    </location>
</feature>
<dbReference type="PANTHER" id="PTHR33064:SF37">
    <property type="entry name" value="RIBONUCLEASE H"/>
    <property type="match status" value="1"/>
</dbReference>
<comment type="caution">
    <text evidence="1">The sequence shown here is derived from an EMBL/GenBank/DDBJ whole genome shotgun (WGS) entry which is preliminary data.</text>
</comment>
<accession>A0ABQ5K7U8</accession>
<dbReference type="Proteomes" id="UP001057375">
    <property type="component" value="Unassembled WGS sequence"/>
</dbReference>
<dbReference type="EMBL" id="BQXS01007857">
    <property type="protein sequence ID" value="GKT28623.1"/>
    <property type="molecule type" value="Genomic_DNA"/>
</dbReference>
<evidence type="ECO:0000313" key="1">
    <source>
        <dbReference type="EMBL" id="GKT28623.1"/>
    </source>
</evidence>
<dbReference type="InterPro" id="IPR043502">
    <property type="entry name" value="DNA/RNA_pol_sf"/>
</dbReference>
<proteinExistence type="predicted"/>
<evidence type="ECO:0000313" key="2">
    <source>
        <dbReference type="Proteomes" id="UP001057375"/>
    </source>
</evidence>
<reference evidence="1" key="1">
    <citation type="submission" date="2022-03" db="EMBL/GenBank/DDBJ databases">
        <title>Draft genome sequence of Aduncisulcus paluster, a free-living microaerophilic Fornicata.</title>
        <authorList>
            <person name="Yuyama I."/>
            <person name="Kume K."/>
            <person name="Tamura T."/>
            <person name="Inagaki Y."/>
            <person name="Hashimoto T."/>
        </authorList>
    </citation>
    <scope>NUCLEOTIDE SEQUENCE</scope>
    <source>
        <strain evidence="1">NY0171</strain>
    </source>
</reference>
<name>A0ABQ5K7U8_9EUKA</name>